<dbReference type="Proteomes" id="UP000837932">
    <property type="component" value="Unassembled WGS sequence"/>
</dbReference>
<organism evidence="1 2">
    <name type="scientific">Emticicia aquatica</name>
    <dbReference type="NCBI Taxonomy" id="1681835"/>
    <lineage>
        <taxon>Bacteria</taxon>
        <taxon>Pseudomonadati</taxon>
        <taxon>Bacteroidota</taxon>
        <taxon>Cytophagia</taxon>
        <taxon>Cytophagales</taxon>
        <taxon>Leadbetterellaceae</taxon>
        <taxon>Emticicia</taxon>
    </lineage>
</organism>
<evidence type="ECO:0000313" key="1">
    <source>
        <dbReference type="EMBL" id="CAH0995474.1"/>
    </source>
</evidence>
<evidence type="ECO:0008006" key="3">
    <source>
        <dbReference type="Google" id="ProtNLM"/>
    </source>
</evidence>
<dbReference type="SUPFAM" id="SSF102829">
    <property type="entry name" value="Cell division protein ZapA-like"/>
    <property type="match status" value="1"/>
</dbReference>
<evidence type="ECO:0000313" key="2">
    <source>
        <dbReference type="Proteomes" id="UP000837932"/>
    </source>
</evidence>
<dbReference type="EMBL" id="CAKLPY010000001">
    <property type="protein sequence ID" value="CAH0995474.1"/>
    <property type="molecule type" value="Genomic_DNA"/>
</dbReference>
<protein>
    <recommendedName>
        <fullName evidence="3">Cell division protein ZapA</fullName>
    </recommendedName>
</protein>
<name>A0ABN8ERF4_9BACT</name>
<dbReference type="InterPro" id="IPR036192">
    <property type="entry name" value="Cell_div_ZapA-like_sf"/>
</dbReference>
<keyword evidence="2" id="KW-1185">Reference proteome</keyword>
<sequence>MVELEKIEIGLKVLSRVVTLKIQPEMEPYFRKAALLVNHRLDSFTKRHSGGEMDSWDFLITIAIEGMVESQKNQDKYKLLQQSLKTRLDEIDQRLSLS</sequence>
<dbReference type="RefSeq" id="WP_238806026.1">
    <property type="nucleotide sequence ID" value="NZ_CAKLPY010000001.1"/>
</dbReference>
<dbReference type="Pfam" id="PF05164">
    <property type="entry name" value="ZapA"/>
    <property type="match status" value="1"/>
</dbReference>
<dbReference type="InterPro" id="IPR007838">
    <property type="entry name" value="Cell_div_ZapA-like"/>
</dbReference>
<reference evidence="1" key="1">
    <citation type="submission" date="2021-12" db="EMBL/GenBank/DDBJ databases">
        <authorList>
            <person name="Rodrigo-Torres L."/>
            <person name="Arahal R. D."/>
            <person name="Lucena T."/>
        </authorList>
    </citation>
    <scope>NUCLEOTIDE SEQUENCE</scope>
    <source>
        <strain evidence="1">CECT 8858</strain>
    </source>
</reference>
<gene>
    <name evidence="1" type="ORF">EMA8858_01597</name>
</gene>
<proteinExistence type="predicted"/>
<accession>A0ABN8ERF4</accession>
<comment type="caution">
    <text evidence="1">The sequence shown here is derived from an EMBL/GenBank/DDBJ whole genome shotgun (WGS) entry which is preliminary data.</text>
</comment>